<feature type="region of interest" description="Disordered" evidence="1">
    <location>
        <begin position="193"/>
        <end position="217"/>
    </location>
</feature>
<proteinExistence type="predicted"/>
<feature type="transmembrane region" description="Helical" evidence="2">
    <location>
        <begin position="294"/>
        <end position="316"/>
    </location>
</feature>
<evidence type="ECO:0000313" key="3">
    <source>
        <dbReference type="EMBL" id="AQU69948.1"/>
    </source>
</evidence>
<dbReference type="KEGG" id="snw:BBN63_30945"/>
<dbReference type="AlphaFoldDB" id="A0A1U9R0A4"/>
<evidence type="ECO:0000256" key="1">
    <source>
        <dbReference type="SAM" id="MobiDB-lite"/>
    </source>
</evidence>
<organism evidence="3 4">
    <name type="scientific">Streptomyces niveus</name>
    <name type="common">Streptomyces spheroides</name>
    <dbReference type="NCBI Taxonomy" id="193462"/>
    <lineage>
        <taxon>Bacteria</taxon>
        <taxon>Bacillati</taxon>
        <taxon>Actinomycetota</taxon>
        <taxon>Actinomycetes</taxon>
        <taxon>Kitasatosporales</taxon>
        <taxon>Streptomycetaceae</taxon>
        <taxon>Streptomyces</taxon>
    </lineage>
</organism>
<protein>
    <recommendedName>
        <fullName evidence="5">Cation/H+ exchanger domain-containing protein</fullName>
    </recommendedName>
</protein>
<sequence length="435" mass="44306">MAIGALLAGLAIGLLTGPGNPADLPLYTFTAGVLLAIGLYGSTHELEAADVRENLRAVVVAVTLGVLLKAALISAVMVLVVRGPEAIVLGIAVAQIDPLSVAAMGARHRMSRRAKTLLSAWASFDDPMTVLLSFYFAVLALRAGGGSGSGTVSMAPDQGAGADFLLTTLANVVLFGIALLVWHLVRRLTVGRRTEHKPEHQPEDRPEDRPGAEGAGTGSAAARRADVLAAVLVVVLVLVAAAYMLVLAVALAGLFVRVGRFKPYVNRAVSGAFLVAACLLGVLLAQGIDPLPGLALGAAAFGAQMVAALLAGPWLVPGISRVDRYYLGLGQQNGITAILLALALEPQFPGTAGVVGPAIIVVNLLHHGANRLLDRKLDVTPPPPPPALPSGREKPEPYGPETAGPETGGPETAGGAAARTSPAAGGPMGTAPEVI</sequence>
<keyword evidence="2" id="KW-0472">Membrane</keyword>
<reference evidence="3 4" key="1">
    <citation type="submission" date="2016-11" db="EMBL/GenBank/DDBJ databases">
        <title>Complete genome sequence of Streptomyces niveus SCSIO 3406.</title>
        <authorList>
            <person name="Zhu Q."/>
            <person name="Cheng W."/>
            <person name="Song Y."/>
            <person name="Li Q."/>
            <person name="Ju J."/>
        </authorList>
    </citation>
    <scope>NUCLEOTIDE SEQUENCE [LARGE SCALE GENOMIC DNA]</scope>
    <source>
        <strain evidence="3 4">SCSIO 3406</strain>
    </source>
</reference>
<name>A0A1U9R0A4_STRNV</name>
<evidence type="ECO:0008006" key="5">
    <source>
        <dbReference type="Google" id="ProtNLM"/>
    </source>
</evidence>
<evidence type="ECO:0000256" key="2">
    <source>
        <dbReference type="SAM" id="Phobius"/>
    </source>
</evidence>
<dbReference type="OrthoDB" id="517234at2"/>
<dbReference type="Proteomes" id="UP000189677">
    <property type="component" value="Chromosome"/>
</dbReference>
<feature type="transmembrane region" description="Helical" evidence="2">
    <location>
        <begin position="164"/>
        <end position="185"/>
    </location>
</feature>
<dbReference type="EMBL" id="CP018047">
    <property type="protein sequence ID" value="AQU69948.1"/>
    <property type="molecule type" value="Genomic_DNA"/>
</dbReference>
<feature type="transmembrane region" description="Helical" evidence="2">
    <location>
        <begin position="268"/>
        <end position="287"/>
    </location>
</feature>
<feature type="transmembrane region" description="Helical" evidence="2">
    <location>
        <begin position="127"/>
        <end position="144"/>
    </location>
</feature>
<feature type="transmembrane region" description="Helical" evidence="2">
    <location>
        <begin position="348"/>
        <end position="366"/>
    </location>
</feature>
<gene>
    <name evidence="3" type="ORF">BBN63_30945</name>
</gene>
<feature type="compositionally biased region" description="Low complexity" evidence="1">
    <location>
        <begin position="399"/>
        <end position="425"/>
    </location>
</feature>
<feature type="transmembrane region" description="Helical" evidence="2">
    <location>
        <begin position="86"/>
        <end position="106"/>
    </location>
</feature>
<feature type="region of interest" description="Disordered" evidence="1">
    <location>
        <begin position="375"/>
        <end position="435"/>
    </location>
</feature>
<keyword evidence="2" id="KW-1133">Transmembrane helix</keyword>
<feature type="transmembrane region" description="Helical" evidence="2">
    <location>
        <begin position="227"/>
        <end position="256"/>
    </location>
</feature>
<accession>A0A1U9R0A4</accession>
<feature type="transmembrane region" description="Helical" evidence="2">
    <location>
        <begin position="55"/>
        <end position="80"/>
    </location>
</feature>
<feature type="compositionally biased region" description="Basic and acidic residues" evidence="1">
    <location>
        <begin position="193"/>
        <end position="211"/>
    </location>
</feature>
<feature type="transmembrane region" description="Helical" evidence="2">
    <location>
        <begin position="26"/>
        <end position="43"/>
    </location>
</feature>
<keyword evidence="4" id="KW-1185">Reference proteome</keyword>
<keyword evidence="2" id="KW-0812">Transmembrane</keyword>
<dbReference type="RefSeq" id="WP_078078605.1">
    <property type="nucleotide sequence ID" value="NZ_CP018047.1"/>
</dbReference>
<evidence type="ECO:0000313" key="4">
    <source>
        <dbReference type="Proteomes" id="UP000189677"/>
    </source>
</evidence>